<dbReference type="PANTHER" id="PTHR40031:SF1">
    <property type="entry name" value="MEMBRANE-BOUND METAL-DEPENDENT HYDROLASE"/>
    <property type="match status" value="1"/>
</dbReference>
<keyword evidence="1" id="KW-0472">Membrane</keyword>
<dbReference type="RefSeq" id="WP_091645578.1">
    <property type="nucleotide sequence ID" value="NZ_FOEG01000009.1"/>
</dbReference>
<keyword evidence="1" id="KW-0812">Transmembrane</keyword>
<organism evidence="2 3">
    <name type="scientific">Aquisalimonas asiatica</name>
    <dbReference type="NCBI Taxonomy" id="406100"/>
    <lineage>
        <taxon>Bacteria</taxon>
        <taxon>Pseudomonadati</taxon>
        <taxon>Pseudomonadota</taxon>
        <taxon>Gammaproteobacteria</taxon>
        <taxon>Chromatiales</taxon>
        <taxon>Ectothiorhodospiraceae</taxon>
        <taxon>Aquisalimonas</taxon>
    </lineage>
</organism>
<evidence type="ECO:0000313" key="2">
    <source>
        <dbReference type="EMBL" id="SEP09726.1"/>
    </source>
</evidence>
<protein>
    <submittedName>
        <fullName evidence="2">Inner membrane protein</fullName>
    </submittedName>
</protein>
<dbReference type="InterPro" id="IPR053170">
    <property type="entry name" value="Transcription_regulator"/>
</dbReference>
<dbReference type="Pfam" id="PF04307">
    <property type="entry name" value="YdjM"/>
    <property type="match status" value="1"/>
</dbReference>
<sequence length="342" mass="38316">MDTVSHLLLGGAIGQLALGRRVGNVAVAWGAAVALVPDVDVPIGELMGDAAALTFHRGITHSLLFVTLLAPLLGWLLARIHRSRGVGWQGWSLMVWLVLLSHLVIDAFTSYGIQLFLPFSDHAVALASISVIDPLYTLPLLLTVPALVFFREHSRWRSLLAWVGVALSSAYLAFTLAHKWWVTTVFETGLERAGIEHERLFVKPTVFNNVLWRGIAEVDDGYWVGFHSRLDDGPPETFIHFERRADLLAPYRDAPVVQDLLQVSEGYYQMAEQEGELLFRDLRYGQAFEWIGDDRPHVFTYRIIAPDGPDDPVDIETLSLDVEGDRDRATARALWERLQGKD</sequence>
<proteinExistence type="predicted"/>
<feature type="transmembrane region" description="Helical" evidence="1">
    <location>
        <begin position="54"/>
        <end position="78"/>
    </location>
</feature>
<dbReference type="PANTHER" id="PTHR40031">
    <property type="entry name" value="HYPOTHETICAL MEMBRANE SPANNING PROTEIN"/>
    <property type="match status" value="1"/>
</dbReference>
<evidence type="ECO:0000256" key="1">
    <source>
        <dbReference type="SAM" id="Phobius"/>
    </source>
</evidence>
<dbReference type="Proteomes" id="UP000199657">
    <property type="component" value="Unassembled WGS sequence"/>
</dbReference>
<feature type="transmembrane region" description="Helical" evidence="1">
    <location>
        <begin position="90"/>
        <end position="113"/>
    </location>
</feature>
<dbReference type="STRING" id="406100.SAMN04488052_10995"/>
<gene>
    <name evidence="2" type="ORF">SAMN04488052_10995</name>
</gene>
<feature type="transmembrane region" description="Helical" evidence="1">
    <location>
        <begin position="159"/>
        <end position="181"/>
    </location>
</feature>
<evidence type="ECO:0000313" key="3">
    <source>
        <dbReference type="Proteomes" id="UP000199657"/>
    </source>
</evidence>
<dbReference type="InterPro" id="IPR007404">
    <property type="entry name" value="YdjM-like"/>
</dbReference>
<dbReference type="EMBL" id="FOEG01000009">
    <property type="protein sequence ID" value="SEP09726.1"/>
    <property type="molecule type" value="Genomic_DNA"/>
</dbReference>
<reference evidence="2 3" key="1">
    <citation type="submission" date="2016-10" db="EMBL/GenBank/DDBJ databases">
        <authorList>
            <person name="de Groot N.N."/>
        </authorList>
    </citation>
    <scope>NUCLEOTIDE SEQUENCE [LARGE SCALE GENOMIC DNA]</scope>
    <source>
        <strain evidence="2 3">CGMCC 1.6291</strain>
    </source>
</reference>
<keyword evidence="3" id="KW-1185">Reference proteome</keyword>
<feature type="transmembrane region" description="Helical" evidence="1">
    <location>
        <begin position="125"/>
        <end position="150"/>
    </location>
</feature>
<name>A0A1H8V2W8_9GAMM</name>
<dbReference type="AlphaFoldDB" id="A0A1H8V2W8"/>
<accession>A0A1H8V2W8</accession>
<dbReference type="OrthoDB" id="9781927at2"/>
<keyword evidence="1" id="KW-1133">Transmembrane helix</keyword>